<keyword evidence="2" id="KW-0812">Transmembrane</keyword>
<dbReference type="SUPFAM" id="SSF51206">
    <property type="entry name" value="cAMP-binding domain-like"/>
    <property type="match status" value="1"/>
</dbReference>
<dbReference type="GO" id="GO:0005249">
    <property type="term" value="F:voltage-gated potassium channel activity"/>
    <property type="evidence" value="ECO:0007669"/>
    <property type="project" value="TreeGrafter"/>
</dbReference>
<feature type="region of interest" description="Disordered" evidence="1">
    <location>
        <begin position="738"/>
        <end position="775"/>
    </location>
</feature>
<feature type="transmembrane region" description="Helical" evidence="2">
    <location>
        <begin position="167"/>
        <end position="191"/>
    </location>
</feature>
<proteinExistence type="predicted"/>
<keyword evidence="2" id="KW-0472">Membrane</keyword>
<dbReference type="OrthoDB" id="421226at2759"/>
<evidence type="ECO:0000313" key="5">
    <source>
        <dbReference type="Proteomes" id="UP000009168"/>
    </source>
</evidence>
<feature type="transmembrane region" description="Helical" evidence="2">
    <location>
        <begin position="211"/>
        <end position="235"/>
    </location>
</feature>
<feature type="transmembrane region" description="Helical" evidence="2">
    <location>
        <begin position="136"/>
        <end position="155"/>
    </location>
</feature>
<feature type="transmembrane region" description="Helical" evidence="2">
    <location>
        <begin position="256"/>
        <end position="285"/>
    </location>
</feature>
<dbReference type="Gene3D" id="1.10.287.70">
    <property type="match status" value="1"/>
</dbReference>
<dbReference type="Gene3D" id="2.60.120.10">
    <property type="entry name" value="Jelly Rolls"/>
    <property type="match status" value="1"/>
</dbReference>
<dbReference type="InterPro" id="IPR051413">
    <property type="entry name" value="K/Na_HCN_channel"/>
</dbReference>
<keyword evidence="2" id="KW-1133">Transmembrane helix</keyword>
<dbReference type="GO" id="GO:0098855">
    <property type="term" value="C:HCN channel complex"/>
    <property type="evidence" value="ECO:0007669"/>
    <property type="project" value="TreeGrafter"/>
</dbReference>
<dbReference type="PANTHER" id="PTHR45689">
    <property type="entry name" value="I[[H]] CHANNEL, ISOFORM E"/>
    <property type="match status" value="1"/>
</dbReference>
<evidence type="ECO:0000256" key="1">
    <source>
        <dbReference type="SAM" id="MobiDB-lite"/>
    </source>
</evidence>
<dbReference type="Gene3D" id="1.10.287.630">
    <property type="entry name" value="Helix hairpin bin"/>
    <property type="match status" value="1"/>
</dbReference>
<dbReference type="InterPro" id="IPR000595">
    <property type="entry name" value="cNMP-bd_dom"/>
</dbReference>
<dbReference type="SUPFAM" id="SSF81324">
    <property type="entry name" value="Voltage-gated potassium channels"/>
    <property type="match status" value="1"/>
</dbReference>
<dbReference type="GO" id="GO:0003254">
    <property type="term" value="P:regulation of membrane depolarization"/>
    <property type="evidence" value="ECO:0007669"/>
    <property type="project" value="TreeGrafter"/>
</dbReference>
<gene>
    <name evidence="4" type="ORF">TTHERM_00287940</name>
</gene>
<evidence type="ECO:0000313" key="4">
    <source>
        <dbReference type="EMBL" id="EAR98365.2"/>
    </source>
</evidence>
<dbReference type="GeneID" id="7834503"/>
<name>I7MKG1_TETTS</name>
<feature type="transmembrane region" description="Helical" evidence="2">
    <location>
        <begin position="305"/>
        <end position="326"/>
    </location>
</feature>
<reference evidence="5" key="1">
    <citation type="journal article" date="2006" name="PLoS Biol.">
        <title>Macronuclear genome sequence of the ciliate Tetrahymena thermophila, a model eukaryote.</title>
        <authorList>
            <person name="Eisen J.A."/>
            <person name="Coyne R.S."/>
            <person name="Wu M."/>
            <person name="Wu D."/>
            <person name="Thiagarajan M."/>
            <person name="Wortman J.R."/>
            <person name="Badger J.H."/>
            <person name="Ren Q."/>
            <person name="Amedeo P."/>
            <person name="Jones K.M."/>
            <person name="Tallon L.J."/>
            <person name="Delcher A.L."/>
            <person name="Salzberg S.L."/>
            <person name="Silva J.C."/>
            <person name="Haas B.J."/>
            <person name="Majoros W.H."/>
            <person name="Farzad M."/>
            <person name="Carlton J.M."/>
            <person name="Smith R.K. Jr."/>
            <person name="Garg J."/>
            <person name="Pearlman R.E."/>
            <person name="Karrer K.M."/>
            <person name="Sun L."/>
            <person name="Manning G."/>
            <person name="Elde N.C."/>
            <person name="Turkewitz A.P."/>
            <person name="Asai D.J."/>
            <person name="Wilkes D.E."/>
            <person name="Wang Y."/>
            <person name="Cai H."/>
            <person name="Collins K."/>
            <person name="Stewart B.A."/>
            <person name="Lee S.R."/>
            <person name="Wilamowska K."/>
            <person name="Weinberg Z."/>
            <person name="Ruzzo W.L."/>
            <person name="Wloga D."/>
            <person name="Gaertig J."/>
            <person name="Frankel J."/>
            <person name="Tsao C.-C."/>
            <person name="Gorovsky M.A."/>
            <person name="Keeling P.J."/>
            <person name="Waller R.F."/>
            <person name="Patron N.J."/>
            <person name="Cherry J.M."/>
            <person name="Stover N.A."/>
            <person name="Krieger C.J."/>
            <person name="del Toro C."/>
            <person name="Ryder H.F."/>
            <person name="Williamson S.C."/>
            <person name="Barbeau R.A."/>
            <person name="Hamilton E.P."/>
            <person name="Orias E."/>
        </authorList>
    </citation>
    <scope>NUCLEOTIDE SEQUENCE [LARGE SCALE GENOMIC DNA]</scope>
    <source>
        <strain evidence="5">SB210</strain>
    </source>
</reference>
<dbReference type="InParanoid" id="I7MKG1"/>
<dbReference type="Proteomes" id="UP000009168">
    <property type="component" value="Unassembled WGS sequence"/>
</dbReference>
<dbReference type="InterPro" id="IPR014710">
    <property type="entry name" value="RmlC-like_jellyroll"/>
</dbReference>
<dbReference type="InterPro" id="IPR018490">
    <property type="entry name" value="cNMP-bd_dom_sf"/>
</dbReference>
<keyword evidence="5" id="KW-1185">Reference proteome</keyword>
<dbReference type="PROSITE" id="PS50042">
    <property type="entry name" value="CNMP_BINDING_3"/>
    <property type="match status" value="1"/>
</dbReference>
<dbReference type="GO" id="GO:0035725">
    <property type="term" value="P:sodium ion transmembrane transport"/>
    <property type="evidence" value="ECO:0007669"/>
    <property type="project" value="TreeGrafter"/>
</dbReference>
<dbReference type="PANTHER" id="PTHR45689:SF5">
    <property type="entry name" value="I[[H]] CHANNEL, ISOFORM E"/>
    <property type="match status" value="1"/>
</dbReference>
<dbReference type="Pfam" id="PF07885">
    <property type="entry name" value="Ion_trans_2"/>
    <property type="match status" value="1"/>
</dbReference>
<feature type="transmembrane region" description="Helical" evidence="2">
    <location>
        <begin position="333"/>
        <end position="351"/>
    </location>
</feature>
<protein>
    <submittedName>
        <fullName evidence="4">Cation channel family protein</fullName>
    </submittedName>
</protein>
<dbReference type="KEGG" id="tet:TTHERM_00287940"/>
<dbReference type="RefSeq" id="XP_001018610.2">
    <property type="nucleotide sequence ID" value="XM_001018610.2"/>
</dbReference>
<organism evidence="4 5">
    <name type="scientific">Tetrahymena thermophila (strain SB210)</name>
    <dbReference type="NCBI Taxonomy" id="312017"/>
    <lineage>
        <taxon>Eukaryota</taxon>
        <taxon>Sar</taxon>
        <taxon>Alveolata</taxon>
        <taxon>Ciliophora</taxon>
        <taxon>Intramacronucleata</taxon>
        <taxon>Oligohymenophorea</taxon>
        <taxon>Hymenostomatida</taxon>
        <taxon>Tetrahymenina</taxon>
        <taxon>Tetrahymenidae</taxon>
        <taxon>Tetrahymena</taxon>
    </lineage>
</organism>
<dbReference type="eggNOG" id="KOG0498">
    <property type="taxonomic scope" value="Eukaryota"/>
</dbReference>
<dbReference type="AlphaFoldDB" id="I7MKG1"/>
<feature type="domain" description="Cyclic nucleotide-binding" evidence="3">
    <location>
        <begin position="479"/>
        <end position="549"/>
    </location>
</feature>
<evidence type="ECO:0000259" key="3">
    <source>
        <dbReference type="PROSITE" id="PS50042"/>
    </source>
</evidence>
<dbReference type="InterPro" id="IPR013099">
    <property type="entry name" value="K_chnl_dom"/>
</dbReference>
<evidence type="ECO:0000256" key="2">
    <source>
        <dbReference type="SAM" id="Phobius"/>
    </source>
</evidence>
<accession>I7MKG1</accession>
<dbReference type="EMBL" id="GG662651">
    <property type="protein sequence ID" value="EAR98365.2"/>
    <property type="molecule type" value="Genomic_DNA"/>
</dbReference>
<sequence length="1121" mass="131831">MLFHPEKLNSLQLNLIGDLASQNYEQDEFGIPYSPEQNFYKNYLEQKSINNNSNNEQANCFSQYVTNVNISHEKQKEIERQKMKKRKRKILRKLQKLFGINFFSQILQMCKQKMKRLAKLTINKIPLIDLNSNYYYIWQTIILICDSIVMIYIPFQISFQPIEVVEVYLLKVVLPIVYFMNLFINLNVSAYDKGIVITSRSKIVKLYFTNSFIFDFIAIIASFSHSFLLLIRYFYSNSLIEQLKSYFILNSNLSAVIQLTSLVIKIFAFSHIFSCFWHAIGQYYYFQKIGWIYELGFSNEDSYKIYIVCFYYAVVTMSTIGYGDIYAKTTGEMLFMIFAILISSCLFGYTINQIGTIITELRYKHEICSKKQAKLEEYLSRHQVDAGLRSKARKYIQYIYQQENIMNKDGQENLKHLNSYLKQEIQKDIKTKAFSKTKQIFQCISRNPKFLDRVVSIIKEQQYGPEELINLPNQNCNPSLHIIQYGEVEIFIKSRESNLPFKTIQFLKAGSVFGQQEFFTNNQINYLQARSVGISYISFIQLQDFESILDQFPEEKEKFFMIRDQVLINKQNFLIQDSCISCKSDNHNLQNCPYIFYFPIINDGKKIQQIVNQINNQDQSLFKQQFRQRQKVNVFKNLNLLQSQINQYQVNQDEFINIFYGQLDEQDHIDDQDQSLCQMRPEFEDTDSMSQDQNKENINLSRIRSHSNISLKNNNSYKFPLQNQVVFNDLDSQKLRNSHQNSQILTIDKEMSHRKGSNSYSSKKGSKKSKQFQENDRILTQSSQIACENKFDQKPSDILIKNIKSEMFNEDIIQQQAKQPIQTDILKRSFTTKGTDEVEMKKTISRKKRKSFTQVNQKKLQKEEEENEEFCLKDQVVFREQLNQNNTSETNIFTNNHTHFSKNFTNQYQNKILSNNAALQSDKQIQNSSQINILGGVNSNLFPTINLQPLLYQNSNSLSSKNHSNIQPHKTQISQSSNHTIYKQKIQNPVIQILPSLISQLNQIFVQNQNQNNINMNQVNKNSIDQNISNEEIQTILGRNINNQNKQYLKPNQFTDGNIIPLNLDILKNYQFYLPHNNFDKMSHSYNQKLKNKLQIQKKVSPKKIRRSKNEITLIQDIQLN</sequence>